<dbReference type="EMBL" id="JPYA02000001">
    <property type="protein sequence ID" value="MEB3750252.1"/>
    <property type="molecule type" value="Genomic_DNA"/>
</dbReference>
<proteinExistence type="predicted"/>
<reference evidence="1 2" key="1">
    <citation type="journal article" date="2014" name="Genome Announc.">
        <title>Draft Genome Sequence of Geobacillus icigianus Strain G1w1T Isolated from Hot Springs in the Valley of Geysers, Kamchatka (Russian Federation).</title>
        <authorList>
            <person name="Bryanskaya A.V."/>
            <person name="Rozanov A.S."/>
            <person name="Logacheva M.D."/>
            <person name="Kotenko A.V."/>
            <person name="Peltek S.E."/>
        </authorList>
    </citation>
    <scope>NUCLEOTIDE SEQUENCE [LARGE SCALE GENOMIC DNA]</scope>
    <source>
        <strain evidence="1 2">G1w1</strain>
    </source>
</reference>
<protein>
    <submittedName>
        <fullName evidence="1">Uncharacterized protein</fullName>
    </submittedName>
</protein>
<gene>
    <name evidence="1" type="ORF">EP10_001091</name>
</gene>
<evidence type="ECO:0000313" key="2">
    <source>
        <dbReference type="Proteomes" id="UP000029267"/>
    </source>
</evidence>
<accession>A0ABU6BE76</accession>
<sequence>MAASNRGCASASDPESELNDQQASVFSCFPNANKLIGKGVRRGAPFFAGVHPGRRPRWLNCCFTAPKAEWF</sequence>
<evidence type="ECO:0000313" key="1">
    <source>
        <dbReference type="EMBL" id="MEB3750252.1"/>
    </source>
</evidence>
<organism evidence="1 2">
    <name type="scientific">Geobacillus icigianus</name>
    <dbReference type="NCBI Taxonomy" id="1430331"/>
    <lineage>
        <taxon>Bacteria</taxon>
        <taxon>Bacillati</taxon>
        <taxon>Bacillota</taxon>
        <taxon>Bacilli</taxon>
        <taxon>Bacillales</taxon>
        <taxon>Anoxybacillaceae</taxon>
        <taxon>Geobacillus</taxon>
    </lineage>
</organism>
<dbReference type="Proteomes" id="UP000029267">
    <property type="component" value="Unassembled WGS sequence"/>
</dbReference>
<name>A0ABU6BE76_9BACL</name>
<comment type="caution">
    <text evidence="1">The sequence shown here is derived from an EMBL/GenBank/DDBJ whole genome shotgun (WGS) entry which is preliminary data.</text>
</comment>
<keyword evidence="2" id="KW-1185">Reference proteome</keyword>